<evidence type="ECO:0000256" key="1">
    <source>
        <dbReference type="ARBA" id="ARBA00000085"/>
    </source>
</evidence>
<evidence type="ECO:0000259" key="9">
    <source>
        <dbReference type="PROSITE" id="PS50112"/>
    </source>
</evidence>
<dbReference type="GO" id="GO:0004721">
    <property type="term" value="F:phosphoprotein phosphatase activity"/>
    <property type="evidence" value="ECO:0007669"/>
    <property type="project" value="TreeGrafter"/>
</dbReference>
<dbReference type="InterPro" id="IPR005467">
    <property type="entry name" value="His_kinase_dom"/>
</dbReference>
<keyword evidence="7" id="KW-0472">Membrane</keyword>
<dbReference type="InterPro" id="IPR000014">
    <property type="entry name" value="PAS"/>
</dbReference>
<dbReference type="InterPro" id="IPR036097">
    <property type="entry name" value="HisK_dim/P_sf"/>
</dbReference>
<keyword evidence="11" id="KW-1185">Reference proteome</keyword>
<dbReference type="InterPro" id="IPR036890">
    <property type="entry name" value="HATPase_C_sf"/>
</dbReference>
<dbReference type="AlphaFoldDB" id="A0A7J0BHL0"/>
<evidence type="ECO:0000313" key="11">
    <source>
        <dbReference type="Proteomes" id="UP000503840"/>
    </source>
</evidence>
<dbReference type="GO" id="GO:0016036">
    <property type="term" value="P:cellular response to phosphate starvation"/>
    <property type="evidence" value="ECO:0007669"/>
    <property type="project" value="TreeGrafter"/>
</dbReference>
<comment type="catalytic activity">
    <reaction evidence="1">
        <text>ATP + protein L-histidine = ADP + protein N-phospho-L-histidine.</text>
        <dbReference type="EC" id="2.7.13.3"/>
    </reaction>
</comment>
<evidence type="ECO:0000256" key="5">
    <source>
        <dbReference type="ARBA" id="ARBA00022777"/>
    </source>
</evidence>
<feature type="domain" description="Histidine kinase" evidence="8">
    <location>
        <begin position="187"/>
        <end position="401"/>
    </location>
</feature>
<evidence type="ECO:0000256" key="7">
    <source>
        <dbReference type="ARBA" id="ARBA00023136"/>
    </source>
</evidence>
<feature type="domain" description="PAS" evidence="9">
    <location>
        <begin position="60"/>
        <end position="130"/>
    </location>
</feature>
<dbReference type="InterPro" id="IPR003594">
    <property type="entry name" value="HATPase_dom"/>
</dbReference>
<dbReference type="SUPFAM" id="SSF55785">
    <property type="entry name" value="PYP-like sensor domain (PAS domain)"/>
    <property type="match status" value="1"/>
</dbReference>
<evidence type="ECO:0000256" key="2">
    <source>
        <dbReference type="ARBA" id="ARBA00012438"/>
    </source>
</evidence>
<dbReference type="GO" id="GO:0000155">
    <property type="term" value="F:phosphorelay sensor kinase activity"/>
    <property type="evidence" value="ECO:0007669"/>
    <property type="project" value="InterPro"/>
</dbReference>
<comment type="caution">
    <text evidence="10">The sequence shown here is derived from an EMBL/GenBank/DDBJ whole genome shotgun (WGS) entry which is preliminary data.</text>
</comment>
<evidence type="ECO:0000259" key="8">
    <source>
        <dbReference type="PROSITE" id="PS50109"/>
    </source>
</evidence>
<dbReference type="PANTHER" id="PTHR45453">
    <property type="entry name" value="PHOSPHATE REGULON SENSOR PROTEIN PHOR"/>
    <property type="match status" value="1"/>
</dbReference>
<keyword evidence="6" id="KW-0902">Two-component regulatory system</keyword>
<keyword evidence="4" id="KW-0808">Transferase</keyword>
<dbReference type="PROSITE" id="PS50109">
    <property type="entry name" value="HIS_KIN"/>
    <property type="match status" value="1"/>
</dbReference>
<organism evidence="10 11">
    <name type="scientific">Desulfovibrio subterraneus</name>
    <dbReference type="NCBI Taxonomy" id="2718620"/>
    <lineage>
        <taxon>Bacteria</taxon>
        <taxon>Pseudomonadati</taxon>
        <taxon>Thermodesulfobacteriota</taxon>
        <taxon>Desulfovibrionia</taxon>
        <taxon>Desulfovibrionales</taxon>
        <taxon>Desulfovibrionaceae</taxon>
        <taxon>Desulfovibrio</taxon>
    </lineage>
</organism>
<dbReference type="PROSITE" id="PS50112">
    <property type="entry name" value="PAS"/>
    <property type="match status" value="1"/>
</dbReference>
<dbReference type="PANTHER" id="PTHR45453:SF1">
    <property type="entry name" value="PHOSPHATE REGULON SENSOR PROTEIN PHOR"/>
    <property type="match status" value="1"/>
</dbReference>
<dbReference type="RefSeq" id="WP_174404915.1">
    <property type="nucleotide sequence ID" value="NZ_BLVO01000013.1"/>
</dbReference>
<proteinExistence type="predicted"/>
<dbReference type="Gene3D" id="3.30.565.10">
    <property type="entry name" value="Histidine kinase-like ATPase, C-terminal domain"/>
    <property type="match status" value="1"/>
</dbReference>
<dbReference type="SUPFAM" id="SSF47384">
    <property type="entry name" value="Homodimeric domain of signal transducing histidine kinase"/>
    <property type="match status" value="1"/>
</dbReference>
<dbReference type="EC" id="2.7.13.3" evidence="2"/>
<evidence type="ECO:0000256" key="3">
    <source>
        <dbReference type="ARBA" id="ARBA00022553"/>
    </source>
</evidence>
<dbReference type="GO" id="GO:0005886">
    <property type="term" value="C:plasma membrane"/>
    <property type="evidence" value="ECO:0007669"/>
    <property type="project" value="TreeGrafter"/>
</dbReference>
<dbReference type="Proteomes" id="UP000503840">
    <property type="component" value="Unassembled WGS sequence"/>
</dbReference>
<dbReference type="Gene3D" id="3.30.450.20">
    <property type="entry name" value="PAS domain"/>
    <property type="match status" value="1"/>
</dbReference>
<dbReference type="SMART" id="SM00387">
    <property type="entry name" value="HATPase_c"/>
    <property type="match status" value="1"/>
</dbReference>
<dbReference type="InterPro" id="IPR050351">
    <property type="entry name" value="BphY/WalK/GraS-like"/>
</dbReference>
<dbReference type="Pfam" id="PF02518">
    <property type="entry name" value="HATPase_c"/>
    <property type="match status" value="1"/>
</dbReference>
<protein>
    <recommendedName>
        <fullName evidence="2">histidine kinase</fullName>
        <ecNumber evidence="2">2.7.13.3</ecNumber>
    </recommendedName>
</protein>
<name>A0A7J0BHL0_9BACT</name>
<sequence>MMDKLRIRAEKLAQAGDSKNAPALTPAEMQQTLHELRVHQIELELQNEELRRSHAELDATRARYFDLYDLAPVGYCTLSPRGLIMEANLTAASLLGVTRSDMIGEPWTRFVFRDDQDLYYQQRKNFLQTTPTEFDLRLLKKRDTEFWAHISASISQDDEAARVCRIVMHDISLRKREEQFRENVERIIYHDIKGPLVNLFALAQMVMDGAIDESVVHFFPQIMLGIRQVIDLIDAAEPLRKMERGEYTAPATPVDVHKLLNSVKQSLMVLSGQNRINVDIQIDTTCYPGRPPVCGEAFLLESMLMNLVKNAVEASPQDGHVSITCKAGENATCIAIHNVGEVPESIRDRFFEKNITAGKIYGTGLGTYSAQLIAKAHGGRIELMSSNPEGTTLSVHLPHAHY</sequence>
<dbReference type="CDD" id="cd00075">
    <property type="entry name" value="HATPase"/>
    <property type="match status" value="1"/>
</dbReference>
<dbReference type="InterPro" id="IPR035965">
    <property type="entry name" value="PAS-like_dom_sf"/>
</dbReference>
<gene>
    <name evidence="10" type="ORF">DSM101010T_16080</name>
</gene>
<evidence type="ECO:0000256" key="4">
    <source>
        <dbReference type="ARBA" id="ARBA00022679"/>
    </source>
</evidence>
<evidence type="ECO:0000313" key="10">
    <source>
        <dbReference type="EMBL" id="GFM33243.1"/>
    </source>
</evidence>
<evidence type="ECO:0000256" key="6">
    <source>
        <dbReference type="ARBA" id="ARBA00023012"/>
    </source>
</evidence>
<reference evidence="10 11" key="1">
    <citation type="submission" date="2020-05" db="EMBL/GenBank/DDBJ databases">
        <title>Draft genome sequence of Desulfovibrio sp. strain HN2T.</title>
        <authorList>
            <person name="Ueno A."/>
            <person name="Tamazawa S."/>
            <person name="Tamamura S."/>
            <person name="Murakami T."/>
            <person name="Kiyama T."/>
            <person name="Inomata H."/>
            <person name="Amano Y."/>
            <person name="Miyakawa K."/>
            <person name="Tamaki H."/>
            <person name="Naganuma T."/>
            <person name="Kaneko K."/>
        </authorList>
    </citation>
    <scope>NUCLEOTIDE SEQUENCE [LARGE SCALE GENOMIC DNA]</scope>
    <source>
        <strain evidence="10 11">HN2</strain>
    </source>
</reference>
<dbReference type="Pfam" id="PF13426">
    <property type="entry name" value="PAS_9"/>
    <property type="match status" value="1"/>
</dbReference>
<keyword evidence="5" id="KW-0418">Kinase</keyword>
<dbReference type="SUPFAM" id="SSF55874">
    <property type="entry name" value="ATPase domain of HSP90 chaperone/DNA topoisomerase II/histidine kinase"/>
    <property type="match status" value="1"/>
</dbReference>
<dbReference type="EMBL" id="BLVO01000013">
    <property type="protein sequence ID" value="GFM33243.1"/>
    <property type="molecule type" value="Genomic_DNA"/>
</dbReference>
<dbReference type="NCBIfam" id="TIGR00229">
    <property type="entry name" value="sensory_box"/>
    <property type="match status" value="1"/>
</dbReference>
<dbReference type="CDD" id="cd00130">
    <property type="entry name" value="PAS"/>
    <property type="match status" value="1"/>
</dbReference>
<accession>A0A7J0BHL0</accession>
<dbReference type="SMART" id="SM00091">
    <property type="entry name" value="PAS"/>
    <property type="match status" value="1"/>
</dbReference>
<keyword evidence="3" id="KW-0597">Phosphoprotein</keyword>